<gene>
    <name evidence="1" type="ORF">QQ91_0008930</name>
</gene>
<dbReference type="GO" id="GO:0032259">
    <property type="term" value="P:methylation"/>
    <property type="evidence" value="ECO:0007669"/>
    <property type="project" value="UniProtKB-KW"/>
</dbReference>
<keyword evidence="1" id="KW-0489">Methyltransferase</keyword>
<evidence type="ECO:0000313" key="2">
    <source>
        <dbReference type="Proteomes" id="UP000031561"/>
    </source>
</evidence>
<dbReference type="RefSeq" id="WP_250833307.1">
    <property type="nucleotide sequence ID" value="NZ_JTHE03000048.1"/>
</dbReference>
<sequence length="224" mass="25784">MRLDRVVPFGRTLDEYIQIFNLSEADLNRRILGVGDGPASFNAEATQLGKSVCSIDPIYDFSAAQIQQRFDAVVDDILDQVAATPQDWVWSYHRSPADLRRNRETALARFLADYDLGKQAGRYRSGALPKLEFAKDAFDLALCSHFLFLYSAQVDYEFHRASIYEMLRVSPEIRIFPLLTLMLKRSPHLDPLLRDLTHQGYWVSVQRVPYELQRGGNEMLVVRR</sequence>
<dbReference type="GO" id="GO:0008168">
    <property type="term" value="F:methyltransferase activity"/>
    <property type="evidence" value="ECO:0007669"/>
    <property type="project" value="UniProtKB-KW"/>
</dbReference>
<reference evidence="1 2" key="1">
    <citation type="journal article" date="2015" name="Genome Announc.">
        <title>Draft Genome Sequence of Filamentous Marine Cyanobacterium Lyngbya confervoides Strain BDU141951.</title>
        <authorList>
            <person name="Chandrababunaidu M.M."/>
            <person name="Sen D."/>
            <person name="Tripathy S."/>
        </authorList>
    </citation>
    <scope>NUCLEOTIDE SEQUENCE [LARGE SCALE GENOMIC DNA]</scope>
    <source>
        <strain evidence="1 2">BDU141951</strain>
    </source>
</reference>
<keyword evidence="1" id="KW-0808">Transferase</keyword>
<keyword evidence="2" id="KW-1185">Reference proteome</keyword>
<evidence type="ECO:0000313" key="1">
    <source>
        <dbReference type="EMBL" id="MCM1982945.1"/>
    </source>
</evidence>
<proteinExistence type="predicted"/>
<dbReference type="Proteomes" id="UP000031561">
    <property type="component" value="Unassembled WGS sequence"/>
</dbReference>
<organism evidence="1 2">
    <name type="scientific">Lyngbya confervoides BDU141951</name>
    <dbReference type="NCBI Taxonomy" id="1574623"/>
    <lineage>
        <taxon>Bacteria</taxon>
        <taxon>Bacillati</taxon>
        <taxon>Cyanobacteriota</taxon>
        <taxon>Cyanophyceae</taxon>
        <taxon>Oscillatoriophycideae</taxon>
        <taxon>Oscillatoriales</taxon>
        <taxon>Microcoleaceae</taxon>
        <taxon>Lyngbya</taxon>
    </lineage>
</organism>
<comment type="caution">
    <text evidence="1">The sequence shown here is derived from an EMBL/GenBank/DDBJ whole genome shotgun (WGS) entry which is preliminary data.</text>
</comment>
<dbReference type="AlphaFoldDB" id="A0ABD4T3Q5"/>
<protein>
    <submittedName>
        <fullName evidence="1">SAM-dependent methyltransferase</fullName>
    </submittedName>
</protein>
<name>A0ABD4T3Q5_9CYAN</name>
<dbReference type="EMBL" id="JTHE03000048">
    <property type="protein sequence ID" value="MCM1982945.1"/>
    <property type="molecule type" value="Genomic_DNA"/>
</dbReference>
<accession>A0ABD4T3Q5</accession>